<proteinExistence type="predicted"/>
<evidence type="ECO:0000313" key="2">
    <source>
        <dbReference type="EMBL" id="KAA6367689.1"/>
    </source>
</evidence>
<reference evidence="2 3" key="1">
    <citation type="submission" date="2019-03" db="EMBL/GenBank/DDBJ databases">
        <title>Single cell metagenomics reveals metabolic interactions within the superorganism composed of flagellate Streblomastix strix and complex community of Bacteroidetes bacteria on its surface.</title>
        <authorList>
            <person name="Treitli S.C."/>
            <person name="Kolisko M."/>
            <person name="Husnik F."/>
            <person name="Keeling P."/>
            <person name="Hampl V."/>
        </authorList>
    </citation>
    <scope>NUCLEOTIDE SEQUENCE [LARGE SCALE GENOMIC DNA]</scope>
    <source>
        <strain evidence="2">ST1C</strain>
    </source>
</reference>
<evidence type="ECO:0000313" key="3">
    <source>
        <dbReference type="Proteomes" id="UP000324800"/>
    </source>
</evidence>
<accession>A0A5J4UB07</accession>
<name>A0A5J4UB07_9EUKA</name>
<feature type="region of interest" description="Disordered" evidence="1">
    <location>
        <begin position="29"/>
        <end position="79"/>
    </location>
</feature>
<evidence type="ECO:0000256" key="1">
    <source>
        <dbReference type="SAM" id="MobiDB-lite"/>
    </source>
</evidence>
<protein>
    <submittedName>
        <fullName evidence="2">Uncharacterized protein</fullName>
    </submittedName>
</protein>
<feature type="compositionally biased region" description="Acidic residues" evidence="1">
    <location>
        <begin position="36"/>
        <end position="52"/>
    </location>
</feature>
<organism evidence="2 3">
    <name type="scientific">Streblomastix strix</name>
    <dbReference type="NCBI Taxonomy" id="222440"/>
    <lineage>
        <taxon>Eukaryota</taxon>
        <taxon>Metamonada</taxon>
        <taxon>Preaxostyla</taxon>
        <taxon>Oxymonadida</taxon>
        <taxon>Streblomastigidae</taxon>
        <taxon>Streblomastix</taxon>
    </lineage>
</organism>
<dbReference type="AlphaFoldDB" id="A0A5J4UB07"/>
<sequence length="149" mass="17572">MWKEHVLEVKKKKQTKLEAKKAGIKMVLNKRKNSEEVDDSSSDDISDYDNSDDDIKVRTRTDKSQKKFDVRNRRRKEDQIEKDEDIANLNTSTNIRKMMNQLIEAKGDKQQQPLTFSSSFTALLILPGKRVSKFNPKYDNEYNDYDDYE</sequence>
<dbReference type="Proteomes" id="UP000324800">
    <property type="component" value="Unassembled WGS sequence"/>
</dbReference>
<comment type="caution">
    <text evidence="2">The sequence shown here is derived from an EMBL/GenBank/DDBJ whole genome shotgun (WGS) entry which is preliminary data.</text>
</comment>
<gene>
    <name evidence="2" type="ORF">EZS28_036784</name>
</gene>
<dbReference type="EMBL" id="SNRW01018083">
    <property type="protein sequence ID" value="KAA6367689.1"/>
    <property type="molecule type" value="Genomic_DNA"/>
</dbReference>
<feature type="compositionally biased region" description="Basic and acidic residues" evidence="1">
    <location>
        <begin position="53"/>
        <end position="79"/>
    </location>
</feature>